<accession>A0AAD8T427</accession>
<dbReference type="InterPro" id="IPR002156">
    <property type="entry name" value="RNaseH_domain"/>
</dbReference>
<evidence type="ECO:0000313" key="2">
    <source>
        <dbReference type="EMBL" id="KAK1669229.1"/>
    </source>
</evidence>
<organism evidence="2 3">
    <name type="scientific">Lolium multiflorum</name>
    <name type="common">Italian ryegrass</name>
    <name type="synonym">Lolium perenne subsp. multiflorum</name>
    <dbReference type="NCBI Taxonomy" id="4521"/>
    <lineage>
        <taxon>Eukaryota</taxon>
        <taxon>Viridiplantae</taxon>
        <taxon>Streptophyta</taxon>
        <taxon>Embryophyta</taxon>
        <taxon>Tracheophyta</taxon>
        <taxon>Spermatophyta</taxon>
        <taxon>Magnoliopsida</taxon>
        <taxon>Liliopsida</taxon>
        <taxon>Poales</taxon>
        <taxon>Poaceae</taxon>
        <taxon>BOP clade</taxon>
        <taxon>Pooideae</taxon>
        <taxon>Poodae</taxon>
        <taxon>Poeae</taxon>
        <taxon>Poeae Chloroplast Group 2 (Poeae type)</taxon>
        <taxon>Loliodinae</taxon>
        <taxon>Loliinae</taxon>
        <taxon>Lolium</taxon>
    </lineage>
</organism>
<evidence type="ECO:0000259" key="1">
    <source>
        <dbReference type="Pfam" id="PF13456"/>
    </source>
</evidence>
<dbReference type="SUPFAM" id="SSF53098">
    <property type="entry name" value="Ribonuclease H-like"/>
    <property type="match status" value="1"/>
</dbReference>
<dbReference type="Pfam" id="PF13456">
    <property type="entry name" value="RVT_3"/>
    <property type="match status" value="1"/>
</dbReference>
<dbReference type="Gene3D" id="3.30.420.10">
    <property type="entry name" value="Ribonuclease H-like superfamily/Ribonuclease H"/>
    <property type="match status" value="1"/>
</dbReference>
<proteinExistence type="predicted"/>
<dbReference type="EMBL" id="JAUUTY010000003">
    <property type="protein sequence ID" value="KAK1669229.1"/>
    <property type="molecule type" value="Genomic_DNA"/>
</dbReference>
<protein>
    <recommendedName>
        <fullName evidence="1">RNase H type-1 domain-containing protein</fullName>
    </recommendedName>
</protein>
<dbReference type="CDD" id="cd06222">
    <property type="entry name" value="RNase_H_like"/>
    <property type="match status" value="1"/>
</dbReference>
<evidence type="ECO:0000313" key="3">
    <source>
        <dbReference type="Proteomes" id="UP001231189"/>
    </source>
</evidence>
<dbReference type="InterPro" id="IPR052929">
    <property type="entry name" value="RNase_H-like_EbsB-rel"/>
</dbReference>
<sequence length="289" mass="32026">MAIDHDGLHIGFFVSSTRAWKCKMKCKMVRACWSSLGLADTRDLLLPCNSAQSMLEELWKCETEVQLKALTLMWEWWGFRNKINSGDASANSLEVCHRVERHMVDFKSMKLPAIPPKPPDQHKWTKPPDNQVKVNFDGAFDYITGSGGWGYIIRDQAGDFVAAGSGKSVHLRDSLHSEAVACLAAINGAIRIGANRIIFESDASNLVQALKSTDYDKSSIGVLMKEARSLCVLNFALFQFSYARRTCNTAAHVLAKIGVSSESSDSFWEDYAPFCISDIIASDSAVLEM</sequence>
<reference evidence="2" key="1">
    <citation type="submission" date="2023-07" db="EMBL/GenBank/DDBJ databases">
        <title>A chromosome-level genome assembly of Lolium multiflorum.</title>
        <authorList>
            <person name="Chen Y."/>
            <person name="Copetti D."/>
            <person name="Kolliker R."/>
            <person name="Studer B."/>
        </authorList>
    </citation>
    <scope>NUCLEOTIDE SEQUENCE</scope>
    <source>
        <strain evidence="2">02402/16</strain>
        <tissue evidence="2">Leaf</tissue>
    </source>
</reference>
<dbReference type="InterPro" id="IPR044730">
    <property type="entry name" value="RNase_H-like_dom_plant"/>
</dbReference>
<comment type="caution">
    <text evidence="2">The sequence shown here is derived from an EMBL/GenBank/DDBJ whole genome shotgun (WGS) entry which is preliminary data.</text>
</comment>
<keyword evidence="3" id="KW-1185">Reference proteome</keyword>
<dbReference type="GO" id="GO:0003676">
    <property type="term" value="F:nucleic acid binding"/>
    <property type="evidence" value="ECO:0007669"/>
    <property type="project" value="InterPro"/>
</dbReference>
<dbReference type="PANTHER" id="PTHR47074:SF11">
    <property type="entry name" value="REVERSE TRANSCRIPTASE-LIKE PROTEIN"/>
    <property type="match status" value="1"/>
</dbReference>
<feature type="domain" description="RNase H type-1" evidence="1">
    <location>
        <begin position="135"/>
        <end position="256"/>
    </location>
</feature>
<dbReference type="InterPro" id="IPR012337">
    <property type="entry name" value="RNaseH-like_sf"/>
</dbReference>
<dbReference type="Proteomes" id="UP001231189">
    <property type="component" value="Unassembled WGS sequence"/>
</dbReference>
<gene>
    <name evidence="2" type="ORF">QYE76_057388</name>
</gene>
<dbReference type="AlphaFoldDB" id="A0AAD8T427"/>
<name>A0AAD8T427_LOLMU</name>
<dbReference type="GO" id="GO:0004523">
    <property type="term" value="F:RNA-DNA hybrid ribonuclease activity"/>
    <property type="evidence" value="ECO:0007669"/>
    <property type="project" value="InterPro"/>
</dbReference>
<dbReference type="InterPro" id="IPR036397">
    <property type="entry name" value="RNaseH_sf"/>
</dbReference>
<dbReference type="PANTHER" id="PTHR47074">
    <property type="entry name" value="BNAC02G40300D PROTEIN"/>
    <property type="match status" value="1"/>
</dbReference>